<protein>
    <submittedName>
        <fullName evidence="1">Uncharacterized protein</fullName>
    </submittedName>
</protein>
<keyword evidence="2" id="KW-1185">Reference proteome</keyword>
<organism evidence="1 2">
    <name type="scientific">Pseudo-nitzschia multistriata</name>
    <dbReference type="NCBI Taxonomy" id="183589"/>
    <lineage>
        <taxon>Eukaryota</taxon>
        <taxon>Sar</taxon>
        <taxon>Stramenopiles</taxon>
        <taxon>Ochrophyta</taxon>
        <taxon>Bacillariophyta</taxon>
        <taxon>Bacillariophyceae</taxon>
        <taxon>Bacillariophycidae</taxon>
        <taxon>Bacillariales</taxon>
        <taxon>Bacillariaceae</taxon>
        <taxon>Pseudo-nitzschia</taxon>
    </lineage>
</organism>
<sequence>MTEVHWLAMLNTSSSNSSSFCKCFNAAPSITNALGPSPDGSILGTSVPARTLFRFCLWRCLTSRPFLTSRSTANIRSKTVLLLLSKSLLLLPSFDGMKLLMESTSSSMIGASWSSASSWAPSCDNFEALLSTSLSFPRLRCDSRTSCADCARSNTDGTASDDNFVLSVLGYRRM</sequence>
<evidence type="ECO:0000313" key="1">
    <source>
        <dbReference type="EMBL" id="VEU34695.1"/>
    </source>
</evidence>
<evidence type="ECO:0000313" key="2">
    <source>
        <dbReference type="Proteomes" id="UP000291116"/>
    </source>
</evidence>
<dbReference type="Proteomes" id="UP000291116">
    <property type="component" value="Unassembled WGS sequence"/>
</dbReference>
<accession>A0A448YY66</accession>
<dbReference type="EMBL" id="CAACVS010000037">
    <property type="protein sequence ID" value="VEU34695.1"/>
    <property type="molecule type" value="Genomic_DNA"/>
</dbReference>
<proteinExistence type="predicted"/>
<dbReference type="AlphaFoldDB" id="A0A448YY66"/>
<name>A0A448YY66_9STRA</name>
<gene>
    <name evidence="1" type="ORF">PSNMU_V1.4_AUG-EV-PASAV3_0014230</name>
</gene>
<reference evidence="1 2" key="1">
    <citation type="submission" date="2019-01" db="EMBL/GenBank/DDBJ databases">
        <authorList>
            <person name="Ferrante I. M."/>
        </authorList>
    </citation>
    <scope>NUCLEOTIDE SEQUENCE [LARGE SCALE GENOMIC DNA]</scope>
    <source>
        <strain evidence="1 2">B856</strain>
    </source>
</reference>